<reference evidence="1 2" key="1">
    <citation type="submission" date="2015-04" db="EMBL/GenBank/DDBJ databases">
        <title>Complete genome sequence of Schizopora paradoxa KUC8140, a cosmopolitan wood degrader in East Asia.</title>
        <authorList>
            <consortium name="DOE Joint Genome Institute"/>
            <person name="Min B."/>
            <person name="Park H."/>
            <person name="Jang Y."/>
            <person name="Kim J.-J."/>
            <person name="Kim K.H."/>
            <person name="Pangilinan J."/>
            <person name="Lipzen A."/>
            <person name="Riley R."/>
            <person name="Grigoriev I.V."/>
            <person name="Spatafora J.W."/>
            <person name="Choi I.-G."/>
        </authorList>
    </citation>
    <scope>NUCLEOTIDE SEQUENCE [LARGE SCALE GENOMIC DNA]</scope>
    <source>
        <strain evidence="1 2">KUC8140</strain>
    </source>
</reference>
<dbReference type="EMBL" id="KQ085945">
    <property type="protein sequence ID" value="KLO14312.1"/>
    <property type="molecule type" value="Genomic_DNA"/>
</dbReference>
<gene>
    <name evidence="1" type="ORF">SCHPADRAFT_318333</name>
</gene>
<dbReference type="InParanoid" id="A0A0H2RRS9"/>
<dbReference type="AlphaFoldDB" id="A0A0H2RRS9"/>
<protein>
    <submittedName>
        <fullName evidence="1">Uncharacterized protein</fullName>
    </submittedName>
</protein>
<organism evidence="1 2">
    <name type="scientific">Schizopora paradoxa</name>
    <dbReference type="NCBI Taxonomy" id="27342"/>
    <lineage>
        <taxon>Eukaryota</taxon>
        <taxon>Fungi</taxon>
        <taxon>Dikarya</taxon>
        <taxon>Basidiomycota</taxon>
        <taxon>Agaricomycotina</taxon>
        <taxon>Agaricomycetes</taxon>
        <taxon>Hymenochaetales</taxon>
        <taxon>Schizoporaceae</taxon>
        <taxon>Schizopora</taxon>
    </lineage>
</organism>
<evidence type="ECO:0000313" key="1">
    <source>
        <dbReference type="EMBL" id="KLO14312.1"/>
    </source>
</evidence>
<dbReference type="Proteomes" id="UP000053477">
    <property type="component" value="Unassembled WGS sequence"/>
</dbReference>
<accession>A0A0H2RRS9</accession>
<name>A0A0H2RRS9_9AGAM</name>
<sequence>MDHDGRRKTCLSARVQGAPGEMLSAEGTRRMPPMSSLFLKELREDDATTVYTYNSTWSTNYTTSNLPGPGRLLGNLFSRAGSSLEKHFGRVASRRSAKEDKEAVEMIRCSGLYNMFMREDPKDHERACEALLICAR</sequence>
<keyword evidence="2" id="KW-1185">Reference proteome</keyword>
<evidence type="ECO:0000313" key="2">
    <source>
        <dbReference type="Proteomes" id="UP000053477"/>
    </source>
</evidence>
<proteinExistence type="predicted"/>